<name>A0A291QVX8_9BACT</name>
<protein>
    <submittedName>
        <fullName evidence="1">Uncharacterized protein</fullName>
    </submittedName>
</protein>
<dbReference type="AlphaFoldDB" id="A0A291QVX8"/>
<dbReference type="Proteomes" id="UP000220133">
    <property type="component" value="Chromosome"/>
</dbReference>
<gene>
    <name evidence="1" type="ORF">COR50_13685</name>
</gene>
<evidence type="ECO:0000313" key="2">
    <source>
        <dbReference type="Proteomes" id="UP000220133"/>
    </source>
</evidence>
<accession>A0A291QVX8</accession>
<dbReference type="EMBL" id="CP023777">
    <property type="protein sequence ID" value="ATL48128.1"/>
    <property type="molecule type" value="Genomic_DNA"/>
</dbReference>
<sequence length="317" mass="34411">MKHLLKSITGIALCITIFSACSKNDQPAPDSSSVSSTKEFIEQLGPQIQQFNMNSNELPKTITLESGMKITIPSGTFRKDGAEYNGAFSVEVMEFMDRASMVAGGLNTLEINGNLLESQGSFYFNATAGGVNLDPNLAKGIEVELPAKGADFTVIWAGKDTAQQFAWGQPNNRLNLPIEMKAEDDKFIFSFGDLGWVNCDIFYQYANPKTTVTVEVQNNPGTMATFRAAAGETYVYFIAKNANVVAQLYTSAGTNTVKSYDNSMPIGEEGTLMSFSIKDGNFYLAKKEITISADQSEILVLQPSTQEAIQAAIDALN</sequence>
<reference evidence="1 2" key="1">
    <citation type="submission" date="2017-10" db="EMBL/GenBank/DDBJ databases">
        <title>Paenichitinophaga pekingensis gen. nov., sp. nov., isolated from activated sludge.</title>
        <authorList>
            <person name="Jin D."/>
            <person name="Kong X."/>
            <person name="Deng Y."/>
            <person name="Bai Z."/>
        </authorList>
    </citation>
    <scope>NUCLEOTIDE SEQUENCE [LARGE SCALE GENOMIC DNA]</scope>
    <source>
        <strain evidence="1 2">13</strain>
    </source>
</reference>
<evidence type="ECO:0000313" key="1">
    <source>
        <dbReference type="EMBL" id="ATL48128.1"/>
    </source>
</evidence>
<organism evidence="1 2">
    <name type="scientific">Chitinophaga caeni</name>
    <dbReference type="NCBI Taxonomy" id="2029983"/>
    <lineage>
        <taxon>Bacteria</taxon>
        <taxon>Pseudomonadati</taxon>
        <taxon>Bacteroidota</taxon>
        <taxon>Chitinophagia</taxon>
        <taxon>Chitinophagales</taxon>
        <taxon>Chitinophagaceae</taxon>
        <taxon>Chitinophaga</taxon>
    </lineage>
</organism>
<keyword evidence="2" id="KW-1185">Reference proteome</keyword>
<dbReference type="PROSITE" id="PS51257">
    <property type="entry name" value="PROKAR_LIPOPROTEIN"/>
    <property type="match status" value="1"/>
</dbReference>
<dbReference type="KEGG" id="cbae:COR50_13685"/>
<dbReference type="OrthoDB" id="1488726at2"/>
<dbReference type="RefSeq" id="WP_098194505.1">
    <property type="nucleotide sequence ID" value="NZ_CP023777.1"/>
</dbReference>
<proteinExistence type="predicted"/>